<dbReference type="Pfam" id="PF18962">
    <property type="entry name" value="Por_Secre_tail"/>
    <property type="match status" value="1"/>
</dbReference>
<comment type="caution">
    <text evidence="2">The sequence shown here is derived from an EMBL/GenBank/DDBJ whole genome shotgun (WGS) entry which is preliminary data.</text>
</comment>
<evidence type="ECO:0000313" key="3">
    <source>
        <dbReference type="Proteomes" id="UP000664369"/>
    </source>
</evidence>
<evidence type="ECO:0000259" key="1">
    <source>
        <dbReference type="Pfam" id="PF18962"/>
    </source>
</evidence>
<sequence length="601" mass="62196">MKTKAYYKPSPAAALRFLVPALLGLGLILQPSQSNGQAANPCNLLPNPDFELQNVSQMSGAPDNVQSPTATHDEVTSWKFSGFAGGTNGHPIYYATNAPTGSLTNPFTNNPAVNFSGPDAYIGDSFTPYQYNSNPAVHNGAISIISILQASSSPLYREDNISPTTTLTLSPGTYYASFQAYRAAGNGSTRLGMKLANPEAFPNPMQSSVPLQNAAWTRVSGQVNVPAVSSANTNQWTVTIGNFAGGGSGSSTPVRVRYHIDEVELYKIPTAGPAAACSGSSVMIGEGCHIPGATYEWRRNGSPNVISTSTASPITYVDITDTYTLKVTLPDQTTFSSSVAVTGCNPQPAIIGNESACAGVSPTFTANSSNVTWSASPASFFATTSGSGSTFTPGLATGASGQGTITATFYSLLGSPTVTKTVTTVSVANPGPITGSNNTVNGRLTATIQPVPGAVSYNWFFDGPVTTGVTPGESPNSNIHGTTLTLYTARGDCGSIYSVSVQAVFAGGCVSPIVDGPNFRNIGCANREANTPGAAYPNPASESLAMPQGASNATLLNSQGKVVAQPDATGTLNVQHLPAGLYNLRMEQDGKMVNQHIEVKH</sequence>
<reference evidence="2 3" key="1">
    <citation type="submission" date="2021-03" db="EMBL/GenBank/DDBJ databases">
        <authorList>
            <person name="Kim M.K."/>
        </authorList>
    </citation>
    <scope>NUCLEOTIDE SEQUENCE [LARGE SCALE GENOMIC DNA]</scope>
    <source>
        <strain evidence="2 3">BT442</strain>
    </source>
</reference>
<feature type="domain" description="Secretion system C-terminal sorting" evidence="1">
    <location>
        <begin position="536"/>
        <end position="593"/>
    </location>
</feature>
<accession>A0ABS3QJC8</accession>
<proteinExistence type="predicted"/>
<evidence type="ECO:0000313" key="2">
    <source>
        <dbReference type="EMBL" id="MBO2010884.1"/>
    </source>
</evidence>
<dbReference type="Proteomes" id="UP000664369">
    <property type="component" value="Unassembled WGS sequence"/>
</dbReference>
<protein>
    <submittedName>
        <fullName evidence="2">T9SS type A sorting domain-containing protein</fullName>
    </submittedName>
</protein>
<dbReference type="EMBL" id="JAGETZ010000008">
    <property type="protein sequence ID" value="MBO2010884.1"/>
    <property type="molecule type" value="Genomic_DNA"/>
</dbReference>
<name>A0ABS3QJC8_9BACT</name>
<dbReference type="NCBIfam" id="TIGR04183">
    <property type="entry name" value="Por_Secre_tail"/>
    <property type="match status" value="1"/>
</dbReference>
<dbReference type="Gene3D" id="2.60.120.260">
    <property type="entry name" value="Galactose-binding domain-like"/>
    <property type="match status" value="1"/>
</dbReference>
<keyword evidence="3" id="KW-1185">Reference proteome</keyword>
<gene>
    <name evidence="2" type="ORF">J4E00_17625</name>
</gene>
<dbReference type="InterPro" id="IPR026444">
    <property type="entry name" value="Secre_tail"/>
</dbReference>
<dbReference type="RefSeq" id="WP_208176555.1">
    <property type="nucleotide sequence ID" value="NZ_JAGETZ010000008.1"/>
</dbReference>
<organism evidence="2 3">
    <name type="scientific">Hymenobacter negativus</name>
    <dbReference type="NCBI Taxonomy" id="2795026"/>
    <lineage>
        <taxon>Bacteria</taxon>
        <taxon>Pseudomonadati</taxon>
        <taxon>Bacteroidota</taxon>
        <taxon>Cytophagia</taxon>
        <taxon>Cytophagales</taxon>
        <taxon>Hymenobacteraceae</taxon>
        <taxon>Hymenobacter</taxon>
    </lineage>
</organism>